<evidence type="ECO:0000313" key="3">
    <source>
        <dbReference type="EMBL" id="KXZ52803.1"/>
    </source>
</evidence>
<sequence length="630" mass="67298">MRPHELPRGEDPQRQQLVSELMSTLAAAYLPLVQELRRPQNCIVPLWACAKAGHWGDGLAAELLARLAAGDGELLRRASGKELSNLWWSLSSGVPDLHRLEAEVGSRLEGGAAGGPPPAGRGFSSQAVSNMLWGLAKLRRADSSLLRPLAEAAGRAAEHFTAQNLSNSLWALATLGCSSAEYAPAVRFLLGAAQRLLQQQPAAFNAQNLSNSLWALATLGCSGAEYGPAVRALIGAAQRLLETRPAEFTGQALANILLALAVMQQPSGSEALIEAAAAECRRRGFLGFTPQNISNAAWALAKMPRSGPELYAQWYQGWYEAAVQAAMQPGFVGAAEAQAWSNLLYVLGLVRHRPPVALLTLASENAKLRTEANTQVCINCLWSLANLYGRLEVLDGGSRAAVEALVGLLAGRLRELLLRKADGERPTAVQGLCNGLWALAVMGADTLSLRGLARSLLEEVARRWEAEGRGGFEVEALRQLWQLGRSVDAVVELEGGRRLAVEMDGPTHFLANCEHRRTKDGSTQLRDRQLERVFGRGNVLSVPYWEWNALRGGKAAQEEYLCRLLLRGLGGSGNGTGFHSAAGSEATTEASAPRATLGSPASALPAGPTPVDADPGGAASDPRQLQRRRS</sequence>
<dbReference type="GO" id="GO:0035770">
    <property type="term" value="C:ribonucleoprotein granule"/>
    <property type="evidence" value="ECO:0007669"/>
    <property type="project" value="TreeGrafter"/>
</dbReference>
<proteinExistence type="predicted"/>
<dbReference type="GO" id="GO:0044528">
    <property type="term" value="P:regulation of mitochondrial mRNA stability"/>
    <property type="evidence" value="ECO:0007669"/>
    <property type="project" value="TreeGrafter"/>
</dbReference>
<dbReference type="PANTHER" id="PTHR21228:SF40">
    <property type="entry name" value="LD45607P"/>
    <property type="match status" value="1"/>
</dbReference>
<comment type="caution">
    <text evidence="3">The sequence shown here is derived from an EMBL/GenBank/DDBJ whole genome shotgun (WGS) entry which is preliminary data.</text>
</comment>
<dbReference type="SMART" id="SM00952">
    <property type="entry name" value="RAP"/>
    <property type="match status" value="1"/>
</dbReference>
<feature type="domain" description="RAP" evidence="2">
    <location>
        <begin position="499"/>
        <end position="563"/>
    </location>
</feature>
<evidence type="ECO:0000259" key="2">
    <source>
        <dbReference type="PROSITE" id="PS51286"/>
    </source>
</evidence>
<dbReference type="GO" id="GO:0005759">
    <property type="term" value="C:mitochondrial matrix"/>
    <property type="evidence" value="ECO:0007669"/>
    <property type="project" value="TreeGrafter"/>
</dbReference>
<organism evidence="3 4">
    <name type="scientific">Gonium pectorale</name>
    <name type="common">Green alga</name>
    <dbReference type="NCBI Taxonomy" id="33097"/>
    <lineage>
        <taxon>Eukaryota</taxon>
        <taxon>Viridiplantae</taxon>
        <taxon>Chlorophyta</taxon>
        <taxon>core chlorophytes</taxon>
        <taxon>Chlorophyceae</taxon>
        <taxon>CS clade</taxon>
        <taxon>Chlamydomonadales</taxon>
        <taxon>Volvocaceae</taxon>
        <taxon>Gonium</taxon>
    </lineage>
</organism>
<dbReference type="PANTHER" id="PTHR21228">
    <property type="entry name" value="FAST LEU-RICH DOMAIN-CONTAINING"/>
    <property type="match status" value="1"/>
</dbReference>
<dbReference type="PROSITE" id="PS51286">
    <property type="entry name" value="RAP"/>
    <property type="match status" value="1"/>
</dbReference>
<reference evidence="4" key="1">
    <citation type="journal article" date="2016" name="Nat. Commun.">
        <title>The Gonium pectorale genome demonstrates co-option of cell cycle regulation during the evolution of multicellularity.</title>
        <authorList>
            <person name="Hanschen E.R."/>
            <person name="Marriage T.N."/>
            <person name="Ferris P.J."/>
            <person name="Hamaji T."/>
            <person name="Toyoda A."/>
            <person name="Fujiyama A."/>
            <person name="Neme R."/>
            <person name="Noguchi H."/>
            <person name="Minakuchi Y."/>
            <person name="Suzuki M."/>
            <person name="Kawai-Toyooka H."/>
            <person name="Smith D.R."/>
            <person name="Sparks H."/>
            <person name="Anderson J."/>
            <person name="Bakaric R."/>
            <person name="Luria V."/>
            <person name="Karger A."/>
            <person name="Kirschner M.W."/>
            <person name="Durand P.M."/>
            <person name="Michod R.E."/>
            <person name="Nozaki H."/>
            <person name="Olson B.J."/>
        </authorList>
    </citation>
    <scope>NUCLEOTIDE SEQUENCE [LARGE SCALE GENOMIC DNA]</scope>
    <source>
        <strain evidence="4">NIES-2863</strain>
    </source>
</reference>
<feature type="compositionally biased region" description="Low complexity" evidence="1">
    <location>
        <begin position="580"/>
        <end position="592"/>
    </location>
</feature>
<evidence type="ECO:0000256" key="1">
    <source>
        <dbReference type="SAM" id="MobiDB-lite"/>
    </source>
</evidence>
<dbReference type="InterPro" id="IPR050870">
    <property type="entry name" value="FAST_kinase"/>
</dbReference>
<accession>A0A150GSK9</accession>
<dbReference type="AlphaFoldDB" id="A0A150GSK9"/>
<name>A0A150GSK9_GONPE</name>
<protein>
    <recommendedName>
        <fullName evidence="2">RAP domain-containing protein</fullName>
    </recommendedName>
</protein>
<feature type="region of interest" description="Disordered" evidence="1">
    <location>
        <begin position="580"/>
        <end position="630"/>
    </location>
</feature>
<keyword evidence="4" id="KW-1185">Reference proteome</keyword>
<dbReference type="Proteomes" id="UP000075714">
    <property type="component" value="Unassembled WGS sequence"/>
</dbReference>
<dbReference type="GO" id="GO:0003723">
    <property type="term" value="F:RNA binding"/>
    <property type="evidence" value="ECO:0007669"/>
    <property type="project" value="TreeGrafter"/>
</dbReference>
<gene>
    <name evidence="3" type="ORF">GPECTOR_8g19</name>
</gene>
<evidence type="ECO:0000313" key="4">
    <source>
        <dbReference type="Proteomes" id="UP000075714"/>
    </source>
</evidence>
<dbReference type="GO" id="GO:0009507">
    <property type="term" value="C:chloroplast"/>
    <property type="evidence" value="ECO:0007669"/>
    <property type="project" value="GOC"/>
</dbReference>
<dbReference type="Pfam" id="PF08373">
    <property type="entry name" value="RAP"/>
    <property type="match status" value="1"/>
</dbReference>
<dbReference type="GO" id="GO:0000963">
    <property type="term" value="P:mitochondrial RNA processing"/>
    <property type="evidence" value="ECO:0007669"/>
    <property type="project" value="TreeGrafter"/>
</dbReference>
<dbReference type="InterPro" id="IPR013584">
    <property type="entry name" value="RAP"/>
</dbReference>
<dbReference type="OrthoDB" id="547449at2759"/>
<dbReference type="GO" id="GO:1901259">
    <property type="term" value="P:chloroplast rRNA processing"/>
    <property type="evidence" value="ECO:0007669"/>
    <property type="project" value="TreeGrafter"/>
</dbReference>
<dbReference type="EMBL" id="LSYV01000009">
    <property type="protein sequence ID" value="KXZ52803.1"/>
    <property type="molecule type" value="Genomic_DNA"/>
</dbReference>